<dbReference type="EMBL" id="CP092868">
    <property type="protein sequence ID" value="UYV69019.1"/>
    <property type="molecule type" value="Genomic_DNA"/>
</dbReference>
<accession>A0ABY6KJY3</accession>
<gene>
    <name evidence="1" type="ORF">LAZ67_6002037</name>
</gene>
<reference evidence="1 2" key="1">
    <citation type="submission" date="2022-01" db="EMBL/GenBank/DDBJ databases">
        <title>A chromosomal length assembly of Cordylochernes scorpioides.</title>
        <authorList>
            <person name="Zeh D."/>
            <person name="Zeh J."/>
        </authorList>
    </citation>
    <scope>NUCLEOTIDE SEQUENCE [LARGE SCALE GENOMIC DNA]</scope>
    <source>
        <strain evidence="1">IN4F17</strain>
        <tissue evidence="1">Whole Body</tissue>
    </source>
</reference>
<dbReference type="Proteomes" id="UP001235939">
    <property type="component" value="Chromosome 06"/>
</dbReference>
<sequence>MVRGQERHRRLRNTLRARWTWEPDSCSLSIVLLDDQLKPKTKIGPSMKNQLVGKLRQSIQKQYLNALLRKKNQGEAKEVTSQNQCSNVFIPNGRNERVLRMLRVLPKYAKLTRQLMCTDVIKWSGDIYVEHILGKRQYE</sequence>
<proteinExistence type="predicted"/>
<keyword evidence="2" id="KW-1185">Reference proteome</keyword>
<evidence type="ECO:0000313" key="2">
    <source>
        <dbReference type="Proteomes" id="UP001235939"/>
    </source>
</evidence>
<organism evidence="1 2">
    <name type="scientific">Cordylochernes scorpioides</name>
    <dbReference type="NCBI Taxonomy" id="51811"/>
    <lineage>
        <taxon>Eukaryota</taxon>
        <taxon>Metazoa</taxon>
        <taxon>Ecdysozoa</taxon>
        <taxon>Arthropoda</taxon>
        <taxon>Chelicerata</taxon>
        <taxon>Arachnida</taxon>
        <taxon>Pseudoscorpiones</taxon>
        <taxon>Cheliferoidea</taxon>
        <taxon>Chernetidae</taxon>
        <taxon>Cordylochernes</taxon>
    </lineage>
</organism>
<protein>
    <submittedName>
        <fullName evidence="1">Uncharacterized protein</fullName>
    </submittedName>
</protein>
<evidence type="ECO:0000313" key="1">
    <source>
        <dbReference type="EMBL" id="UYV69019.1"/>
    </source>
</evidence>
<name>A0ABY6KJY3_9ARAC</name>